<sequence length="816" mass="90374">MLRNYLKIAIRNLLQQKAFSVINSIGLTLGLTCCFLILLFVSHELSYDKFHEKADRIYRVTYNPKFAGVPTALVTLPTPAGPLIASSFPEVEQTARLFRRSASIEAKDGVAGRPDKYEEERFFFGDPAIFTIFTFSFLQGNPATALRDKFSVVITDKVAEKYFGSGNVLGKMLSLDGQYPMTVTGVIKALPDNSHVHIDLLANYETMFATISEDARQNLPQNWVISHSLTYVLLKPGQSAATVNARFPEFLLTHANERFAKDIVYALQPLTDIHLRSNLANEVEPTGRMDYVYIFIGVALITLLIACINFINLATARSLKRAREVGMRKVLGAAQTQLIGQFLGESLLLCLIAFGLSLVLISLLLPVLNHLTGKELTMAYLFGNRQLLLGFLGIALLTGVLAGSYPAFFVARFLPIQTLKGNFTSGKAKGGMLRQTLMVVQFTASVALIIGTIITYRQLRYVQEQPLGFNKDYVITIPFKSNNLNNIFDNPTDSLFTKLRSLKDVLRSNPQVEEVALSSGPLGLGGTRRGIVPEGFTRNDNLFATSLATDYDFIKAYGLQLVAGRAFSRAYGTDQAEAFIINESAVKQFKWGSPAQAIGKQLELEGKNGKVVGVVKDFHMESLQQPIEGLVMDINASMLSILSVKIRNQNIPQTLAFIEKQWDGFFPQKVFEYEFLDKDLARLYERDQRLGNIVAYFAVLAMFISCLGLYGLVVLVTQQRVREVGIRKVLGASVTSIVALFSLDFLKLILIAILIASPIAWYAMNGWLNGFAYRVAIDWWILVAAGLLVALIALLTVSIQSVRAALANPVKSLRTE</sequence>
<feature type="transmembrane region" description="Helical" evidence="6">
    <location>
        <begin position="779"/>
        <end position="799"/>
    </location>
</feature>
<comment type="caution">
    <text evidence="9">The sequence shown here is derived from an EMBL/GenBank/DDBJ whole genome shotgun (WGS) entry which is preliminary data.</text>
</comment>
<proteinExistence type="predicted"/>
<dbReference type="Pfam" id="PF12704">
    <property type="entry name" value="MacB_PCD"/>
    <property type="match status" value="2"/>
</dbReference>
<feature type="transmembrane region" description="Helical" evidence="6">
    <location>
        <begin position="436"/>
        <end position="456"/>
    </location>
</feature>
<organism evidence="9 10">
    <name type="scientific">Nibrella viscosa</name>
    <dbReference type="NCBI Taxonomy" id="1084524"/>
    <lineage>
        <taxon>Bacteria</taxon>
        <taxon>Pseudomonadati</taxon>
        <taxon>Bacteroidota</taxon>
        <taxon>Cytophagia</taxon>
        <taxon>Cytophagales</taxon>
        <taxon>Spirosomataceae</taxon>
        <taxon>Nibrella</taxon>
    </lineage>
</organism>
<gene>
    <name evidence="9" type="ORF">GCM10023187_35100</name>
</gene>
<dbReference type="PANTHER" id="PTHR30572:SF18">
    <property type="entry name" value="ABC-TYPE MACROLIDE FAMILY EXPORT SYSTEM PERMEASE COMPONENT 2"/>
    <property type="match status" value="1"/>
</dbReference>
<feature type="transmembrane region" description="Helical" evidence="6">
    <location>
        <begin position="388"/>
        <end position="415"/>
    </location>
</feature>
<dbReference type="RefSeq" id="WP_345269174.1">
    <property type="nucleotide sequence ID" value="NZ_BAABHB010000007.1"/>
</dbReference>
<keyword evidence="4 6" id="KW-1133">Transmembrane helix</keyword>
<feature type="domain" description="MacB-like periplasmic core" evidence="8">
    <location>
        <begin position="20"/>
        <end position="247"/>
    </location>
</feature>
<protein>
    <submittedName>
        <fullName evidence="9">ABC transporter permease</fullName>
    </submittedName>
</protein>
<feature type="transmembrane region" description="Helical" evidence="6">
    <location>
        <begin position="21"/>
        <end position="41"/>
    </location>
</feature>
<dbReference type="InterPro" id="IPR003838">
    <property type="entry name" value="ABC3_permease_C"/>
</dbReference>
<keyword evidence="10" id="KW-1185">Reference proteome</keyword>
<dbReference type="Proteomes" id="UP001500936">
    <property type="component" value="Unassembled WGS sequence"/>
</dbReference>
<feature type="domain" description="ABC3 transporter permease C-terminal" evidence="7">
    <location>
        <begin position="697"/>
        <end position="805"/>
    </location>
</feature>
<keyword evidence="3 6" id="KW-0812">Transmembrane</keyword>
<evidence type="ECO:0000259" key="8">
    <source>
        <dbReference type="Pfam" id="PF12704"/>
    </source>
</evidence>
<evidence type="ECO:0000256" key="6">
    <source>
        <dbReference type="SAM" id="Phobius"/>
    </source>
</evidence>
<dbReference type="Pfam" id="PF02687">
    <property type="entry name" value="FtsX"/>
    <property type="match status" value="2"/>
</dbReference>
<feature type="transmembrane region" description="Helical" evidence="6">
    <location>
        <begin position="729"/>
        <end position="759"/>
    </location>
</feature>
<feature type="domain" description="ABC3 transporter permease C-terminal" evidence="7">
    <location>
        <begin position="298"/>
        <end position="411"/>
    </location>
</feature>
<evidence type="ECO:0000256" key="5">
    <source>
        <dbReference type="ARBA" id="ARBA00023136"/>
    </source>
</evidence>
<evidence type="ECO:0000259" key="7">
    <source>
        <dbReference type="Pfam" id="PF02687"/>
    </source>
</evidence>
<evidence type="ECO:0000313" key="10">
    <source>
        <dbReference type="Proteomes" id="UP001500936"/>
    </source>
</evidence>
<evidence type="ECO:0000256" key="3">
    <source>
        <dbReference type="ARBA" id="ARBA00022692"/>
    </source>
</evidence>
<feature type="domain" description="MacB-like periplasmic core" evidence="8">
    <location>
        <begin position="446"/>
        <end position="636"/>
    </location>
</feature>
<keyword evidence="2" id="KW-1003">Cell membrane</keyword>
<evidence type="ECO:0000256" key="2">
    <source>
        <dbReference type="ARBA" id="ARBA00022475"/>
    </source>
</evidence>
<feature type="transmembrane region" description="Helical" evidence="6">
    <location>
        <begin position="291"/>
        <end position="313"/>
    </location>
</feature>
<dbReference type="InterPro" id="IPR050250">
    <property type="entry name" value="Macrolide_Exporter_MacB"/>
</dbReference>
<reference evidence="10" key="1">
    <citation type="journal article" date="2019" name="Int. J. Syst. Evol. Microbiol.">
        <title>The Global Catalogue of Microorganisms (GCM) 10K type strain sequencing project: providing services to taxonomists for standard genome sequencing and annotation.</title>
        <authorList>
            <consortium name="The Broad Institute Genomics Platform"/>
            <consortium name="The Broad Institute Genome Sequencing Center for Infectious Disease"/>
            <person name="Wu L."/>
            <person name="Ma J."/>
        </authorList>
    </citation>
    <scope>NUCLEOTIDE SEQUENCE [LARGE SCALE GENOMIC DNA]</scope>
    <source>
        <strain evidence="10">JCM 17925</strain>
    </source>
</reference>
<evidence type="ECO:0000313" key="9">
    <source>
        <dbReference type="EMBL" id="GAA4410466.1"/>
    </source>
</evidence>
<keyword evidence="5 6" id="KW-0472">Membrane</keyword>
<dbReference type="InterPro" id="IPR025857">
    <property type="entry name" value="MacB_PCD"/>
</dbReference>
<evidence type="ECO:0000256" key="4">
    <source>
        <dbReference type="ARBA" id="ARBA00022989"/>
    </source>
</evidence>
<name>A0ABP8KMW9_9BACT</name>
<feature type="transmembrane region" description="Helical" evidence="6">
    <location>
        <begin position="347"/>
        <end position="368"/>
    </location>
</feature>
<dbReference type="EMBL" id="BAABHB010000007">
    <property type="protein sequence ID" value="GAA4410466.1"/>
    <property type="molecule type" value="Genomic_DNA"/>
</dbReference>
<comment type="subcellular location">
    <subcellularLocation>
        <location evidence="1">Cell membrane</location>
        <topology evidence="1">Multi-pass membrane protein</topology>
    </subcellularLocation>
</comment>
<evidence type="ECO:0000256" key="1">
    <source>
        <dbReference type="ARBA" id="ARBA00004651"/>
    </source>
</evidence>
<dbReference type="PANTHER" id="PTHR30572">
    <property type="entry name" value="MEMBRANE COMPONENT OF TRANSPORTER-RELATED"/>
    <property type="match status" value="1"/>
</dbReference>
<feature type="transmembrane region" description="Helical" evidence="6">
    <location>
        <begin position="693"/>
        <end position="717"/>
    </location>
</feature>
<accession>A0ABP8KMW9</accession>